<dbReference type="InterPro" id="IPR032466">
    <property type="entry name" value="Metal_Hydrolase"/>
</dbReference>
<dbReference type="Pfam" id="PF01979">
    <property type="entry name" value="Amidohydro_1"/>
    <property type="match status" value="1"/>
</dbReference>
<name>A0ABD5SPZ4_9EURY</name>
<evidence type="ECO:0000313" key="3">
    <source>
        <dbReference type="Proteomes" id="UP001596383"/>
    </source>
</evidence>
<dbReference type="InterPro" id="IPR011059">
    <property type="entry name" value="Metal-dep_hydrolase_composite"/>
</dbReference>
<dbReference type="RefSeq" id="WP_273738195.1">
    <property type="nucleotide sequence ID" value="NZ_JAQIVI010000132.1"/>
</dbReference>
<accession>A0ABD5SPZ4</accession>
<dbReference type="InterPro" id="IPR050138">
    <property type="entry name" value="DHOase/Allantoinase_Hydrolase"/>
</dbReference>
<dbReference type="Gene3D" id="2.30.40.10">
    <property type="entry name" value="Urease, subunit C, domain 1"/>
    <property type="match status" value="1"/>
</dbReference>
<protein>
    <submittedName>
        <fullName evidence="2">Dihydroorotase family protein</fullName>
    </submittedName>
</protein>
<proteinExistence type="predicted"/>
<gene>
    <name evidence="2" type="ORF">ACFQE6_09140</name>
</gene>
<dbReference type="PANTHER" id="PTHR43668:SF2">
    <property type="entry name" value="ALLANTOINASE"/>
    <property type="match status" value="1"/>
</dbReference>
<dbReference type="AlphaFoldDB" id="A0ABD5SPZ4"/>
<evidence type="ECO:0000313" key="2">
    <source>
        <dbReference type="EMBL" id="MFC6765160.1"/>
    </source>
</evidence>
<dbReference type="SUPFAM" id="SSF51338">
    <property type="entry name" value="Composite domain of metallo-dependent hydrolases"/>
    <property type="match status" value="1"/>
</dbReference>
<evidence type="ECO:0000259" key="1">
    <source>
        <dbReference type="Pfam" id="PF01979"/>
    </source>
</evidence>
<dbReference type="EMBL" id="JBHSWV010000132">
    <property type="protein sequence ID" value="MFC6765160.1"/>
    <property type="molecule type" value="Genomic_DNA"/>
</dbReference>
<dbReference type="PANTHER" id="PTHR43668">
    <property type="entry name" value="ALLANTOINASE"/>
    <property type="match status" value="1"/>
</dbReference>
<dbReference type="SUPFAM" id="SSF51556">
    <property type="entry name" value="Metallo-dependent hydrolases"/>
    <property type="match status" value="1"/>
</dbReference>
<dbReference type="InterPro" id="IPR006680">
    <property type="entry name" value="Amidohydro-rel"/>
</dbReference>
<dbReference type="Proteomes" id="UP001596383">
    <property type="component" value="Unassembled WGS sequence"/>
</dbReference>
<feature type="domain" description="Amidohydrolase-related" evidence="1">
    <location>
        <begin position="53"/>
        <end position="425"/>
    </location>
</feature>
<sequence>MTDRLIEDARIVSAAGVRAGSIAIDDGQIRAVGPGVASEYGDATDVIDAAGKIAIPGVVDIHNHLHDPNLFPDGIDFASQTASAAAGGVTTVVELPTQSPITSPDAFRKKRDECAELAHIDFGLVAGNVEEADIDIEGIMAEGTRDFKTFTAEPYLASDETIVSLMAAVGNAGGKVRVHCETQGILDHARASIDETTPDVYMESRPLEAELDAINRMGWFAEYAECPLHVVHVSSGSGAREGGRFKSRSNVPVTLETCPHYLAFSAEDVKEKGPFLKVNPSLKSPAEVDRLWDAVRDGTIDLIASEHFPTYREDRERGWENIWEPYAGLPSIETMLEFLVSAGVHEDRLSWTRLHELVCSRPAREAGIYPRKGSLQEGTDADIVLIREDQFTVSADDLQYAGGWTPYEGREWSARVDTVIANGDVIASDHETRSSPGRGEFLSRP</sequence>
<organism evidence="2 3">
    <name type="scientific">Natrinema soli</name>
    <dbReference type="NCBI Taxonomy" id="1930624"/>
    <lineage>
        <taxon>Archaea</taxon>
        <taxon>Methanobacteriati</taxon>
        <taxon>Methanobacteriota</taxon>
        <taxon>Stenosarchaea group</taxon>
        <taxon>Halobacteria</taxon>
        <taxon>Halobacteriales</taxon>
        <taxon>Natrialbaceae</taxon>
        <taxon>Natrinema</taxon>
    </lineage>
</organism>
<reference evidence="2 3" key="1">
    <citation type="journal article" date="2019" name="Int. J. Syst. Evol. Microbiol.">
        <title>The Global Catalogue of Microorganisms (GCM) 10K type strain sequencing project: providing services to taxonomists for standard genome sequencing and annotation.</title>
        <authorList>
            <consortium name="The Broad Institute Genomics Platform"/>
            <consortium name="The Broad Institute Genome Sequencing Center for Infectious Disease"/>
            <person name="Wu L."/>
            <person name="Ma J."/>
        </authorList>
    </citation>
    <scope>NUCLEOTIDE SEQUENCE [LARGE SCALE GENOMIC DNA]</scope>
    <source>
        <strain evidence="2 3">LMG 29247</strain>
    </source>
</reference>
<keyword evidence="3" id="KW-1185">Reference proteome</keyword>
<comment type="caution">
    <text evidence="2">The sequence shown here is derived from an EMBL/GenBank/DDBJ whole genome shotgun (WGS) entry which is preliminary data.</text>
</comment>
<dbReference type="Gene3D" id="3.20.20.140">
    <property type="entry name" value="Metal-dependent hydrolases"/>
    <property type="match status" value="1"/>
</dbReference>